<feature type="transmembrane region" description="Helical" evidence="7">
    <location>
        <begin position="83"/>
        <end position="105"/>
    </location>
</feature>
<dbReference type="PANTHER" id="PTHR30250">
    <property type="entry name" value="PST FAMILY PREDICTED COLANIC ACID TRANSPORTER"/>
    <property type="match status" value="1"/>
</dbReference>
<sequence length="415" mass="44360">MRTATIKGRVTAWSVPLANELAAFVRSIIMARLLGAEELGKTMLLALVLRLVEMASDVSFERFMAQVPDGGSARLQANLQGAAVLRGVFLALVLLALAFPLSQAFTDGPTAGSYAILALAPLIRGFVHLDYRRHERKFSYNRLAVVELGAAAAMLISTPIFATLLSDYRALLGVILTHVFSLFVLSHLLSERRYALAFERVVLVRIWHFGAPLILNAGLMFLTFQADRLIVAGYFSWAELGMYGIALQLALLPAQITGRAAASLLAPKFRRAIAAHNLPAAALPSLRSYSALAGVFLLAFGLAAGPMIQTVYGADFSPSQALIWALALGAAIRIARTPISQLAVSLGRTDIPFRSNTLRALAIIPAWAAVAVGAPLFALALIAAAGEAVAALRAWSLLKPYISSTHSSSQKDVFV</sequence>
<dbReference type="STRING" id="1715693.PH7735_00142"/>
<dbReference type="PANTHER" id="PTHR30250:SF10">
    <property type="entry name" value="LIPOPOLYSACCHARIDE BIOSYNTHESIS PROTEIN WZXC"/>
    <property type="match status" value="1"/>
</dbReference>
<evidence type="ECO:0000256" key="2">
    <source>
        <dbReference type="ARBA" id="ARBA00007430"/>
    </source>
</evidence>
<evidence type="ECO:0000256" key="7">
    <source>
        <dbReference type="SAM" id="Phobius"/>
    </source>
</evidence>
<accession>A0A0P1I018</accession>
<keyword evidence="9" id="KW-1185">Reference proteome</keyword>
<keyword evidence="4 7" id="KW-0812">Transmembrane</keyword>
<name>A0A0P1I018_9RHOB</name>
<dbReference type="Proteomes" id="UP000051870">
    <property type="component" value="Unassembled WGS sequence"/>
</dbReference>
<evidence type="ECO:0000313" key="9">
    <source>
        <dbReference type="Proteomes" id="UP000051870"/>
    </source>
</evidence>
<comment type="subcellular location">
    <subcellularLocation>
        <location evidence="1">Cell membrane</location>
        <topology evidence="1">Multi-pass membrane protein</topology>
    </subcellularLocation>
</comment>
<feature type="transmembrane region" description="Helical" evidence="7">
    <location>
        <begin position="111"/>
        <end position="131"/>
    </location>
</feature>
<evidence type="ECO:0000256" key="3">
    <source>
        <dbReference type="ARBA" id="ARBA00022475"/>
    </source>
</evidence>
<keyword evidence="6 7" id="KW-0472">Membrane</keyword>
<evidence type="ECO:0000256" key="6">
    <source>
        <dbReference type="ARBA" id="ARBA00023136"/>
    </source>
</evidence>
<proteinExistence type="inferred from homology"/>
<dbReference type="EMBL" id="CYTW01000001">
    <property type="protein sequence ID" value="CUJ82384.1"/>
    <property type="molecule type" value="Genomic_DNA"/>
</dbReference>
<evidence type="ECO:0000256" key="1">
    <source>
        <dbReference type="ARBA" id="ARBA00004651"/>
    </source>
</evidence>
<feature type="transmembrane region" description="Helical" evidence="7">
    <location>
        <begin position="170"/>
        <end position="190"/>
    </location>
</feature>
<feature type="transmembrane region" description="Helical" evidence="7">
    <location>
        <begin position="202"/>
        <end position="222"/>
    </location>
</feature>
<evidence type="ECO:0000313" key="8">
    <source>
        <dbReference type="EMBL" id="CUJ82384.1"/>
    </source>
</evidence>
<dbReference type="Pfam" id="PF13440">
    <property type="entry name" value="Polysacc_synt_3"/>
    <property type="match status" value="1"/>
</dbReference>
<protein>
    <submittedName>
        <fullName evidence="8">Colanic acid exporter</fullName>
    </submittedName>
</protein>
<dbReference type="GeneID" id="83879243"/>
<comment type="similarity">
    <text evidence="2">Belongs to the polysaccharide synthase family.</text>
</comment>
<dbReference type="InterPro" id="IPR050833">
    <property type="entry name" value="Poly_Biosynth_Transport"/>
</dbReference>
<keyword evidence="5 7" id="KW-1133">Transmembrane helix</keyword>
<evidence type="ECO:0000256" key="4">
    <source>
        <dbReference type="ARBA" id="ARBA00022692"/>
    </source>
</evidence>
<evidence type="ECO:0000256" key="5">
    <source>
        <dbReference type="ARBA" id="ARBA00022989"/>
    </source>
</evidence>
<organism evidence="8 9">
    <name type="scientific">Shimia thalassica</name>
    <dbReference type="NCBI Taxonomy" id="1715693"/>
    <lineage>
        <taxon>Bacteria</taxon>
        <taxon>Pseudomonadati</taxon>
        <taxon>Pseudomonadota</taxon>
        <taxon>Alphaproteobacteria</taxon>
        <taxon>Rhodobacterales</taxon>
        <taxon>Roseobacteraceae</taxon>
    </lineage>
</organism>
<dbReference type="GO" id="GO:0005886">
    <property type="term" value="C:plasma membrane"/>
    <property type="evidence" value="ECO:0007669"/>
    <property type="project" value="UniProtKB-SubCell"/>
</dbReference>
<gene>
    <name evidence="8" type="ORF">PH7735_00142</name>
</gene>
<reference evidence="9" key="1">
    <citation type="submission" date="2015-09" db="EMBL/GenBank/DDBJ databases">
        <authorList>
            <person name="Rodrigo-Torres Lidia"/>
            <person name="Arahal R.David."/>
        </authorList>
    </citation>
    <scope>NUCLEOTIDE SEQUENCE [LARGE SCALE GENOMIC DNA]</scope>
    <source>
        <strain evidence="9">CECT 7735</strain>
    </source>
</reference>
<keyword evidence="3" id="KW-1003">Cell membrane</keyword>
<feature type="transmembrane region" description="Helical" evidence="7">
    <location>
        <begin position="360"/>
        <end position="385"/>
    </location>
</feature>
<feature type="transmembrane region" description="Helical" evidence="7">
    <location>
        <begin position="143"/>
        <end position="164"/>
    </location>
</feature>
<dbReference type="AlphaFoldDB" id="A0A0P1I018"/>
<dbReference type="RefSeq" id="WP_058309426.1">
    <property type="nucleotide sequence ID" value="NZ_CYTW01000001.1"/>
</dbReference>
<feature type="transmembrane region" description="Helical" evidence="7">
    <location>
        <begin position="242"/>
        <end position="265"/>
    </location>
</feature>
<feature type="transmembrane region" description="Helical" evidence="7">
    <location>
        <begin position="286"/>
        <end position="309"/>
    </location>
</feature>